<comment type="caution">
    <text evidence="3">The sequence shown here is derived from an EMBL/GenBank/DDBJ whole genome shotgun (WGS) entry which is preliminary data.</text>
</comment>
<proteinExistence type="predicted"/>
<name>A0A061IRQ6_TRYRA</name>
<feature type="chain" id="PRO_5001600974" description="Secreted protein" evidence="2">
    <location>
        <begin position="20"/>
        <end position="102"/>
    </location>
</feature>
<reference evidence="3 4" key="1">
    <citation type="submission" date="2013-07" db="EMBL/GenBank/DDBJ databases">
        <authorList>
            <person name="Stoco P.H."/>
            <person name="Wagner G."/>
            <person name="Gerber A."/>
            <person name="Zaha A."/>
            <person name="Thompson C."/>
            <person name="Bartholomeu D.C."/>
            <person name="Luckemeyer D.D."/>
            <person name="Bahia D."/>
            <person name="Loreto E."/>
            <person name="Prestes E.B."/>
            <person name="Lima F.M."/>
            <person name="Rodrigues-Luiz G."/>
            <person name="Vallejo G.A."/>
            <person name="Filho J.F."/>
            <person name="Monteiro K.M."/>
            <person name="Tyler K.M."/>
            <person name="de Almeida L.G."/>
            <person name="Ortiz M.F."/>
            <person name="Siervo M.A."/>
            <person name="de Moraes M.H."/>
            <person name="Cunha O.L."/>
            <person name="Mendonca-Neto R."/>
            <person name="Silva R."/>
            <person name="Teixeira S.M."/>
            <person name="Murta S.M."/>
            <person name="Sincero T.C."/>
            <person name="Mendes T.A."/>
            <person name="Urmenyi T.P."/>
            <person name="Silva V.G."/>
            <person name="da Rocha W.D."/>
            <person name="Andersson B."/>
            <person name="Romanha A.J."/>
            <person name="Steindel M."/>
            <person name="de Vasconcelos A.T."/>
            <person name="Grisard E.C."/>
        </authorList>
    </citation>
    <scope>NUCLEOTIDE SEQUENCE [LARGE SCALE GENOMIC DNA]</scope>
    <source>
        <strain evidence="3 4">SC58</strain>
    </source>
</reference>
<dbReference type="AlphaFoldDB" id="A0A061IRQ6"/>
<evidence type="ECO:0000313" key="4">
    <source>
        <dbReference type="Proteomes" id="UP000031737"/>
    </source>
</evidence>
<evidence type="ECO:0000256" key="1">
    <source>
        <dbReference type="SAM" id="MobiDB-lite"/>
    </source>
</evidence>
<dbReference type="EMBL" id="AUPL01007353">
    <property type="protein sequence ID" value="ESL05108.1"/>
    <property type="molecule type" value="Genomic_DNA"/>
</dbReference>
<sequence>MFFFFYILLLVVCFGVSSSVCQFVAAVPFLSPRFLFCLCPPASTTNIATVRLCAGEKQEVSEGRRACAENICRQPATIVTGGRRHTRTPTGERWLPPFPPSR</sequence>
<accession>A0A061IRQ6</accession>
<gene>
    <name evidence="3" type="ORF">TRSC58_07279</name>
</gene>
<protein>
    <recommendedName>
        <fullName evidence="5">Secreted protein</fullName>
    </recommendedName>
</protein>
<feature type="region of interest" description="Disordered" evidence="1">
    <location>
        <begin position="81"/>
        <end position="102"/>
    </location>
</feature>
<dbReference type="VEuPathDB" id="TriTrypDB:TRSC58_07279"/>
<keyword evidence="2" id="KW-0732">Signal</keyword>
<evidence type="ECO:0008006" key="5">
    <source>
        <dbReference type="Google" id="ProtNLM"/>
    </source>
</evidence>
<evidence type="ECO:0000313" key="3">
    <source>
        <dbReference type="EMBL" id="ESL05108.1"/>
    </source>
</evidence>
<dbReference type="Proteomes" id="UP000031737">
    <property type="component" value="Unassembled WGS sequence"/>
</dbReference>
<evidence type="ECO:0000256" key="2">
    <source>
        <dbReference type="SAM" id="SignalP"/>
    </source>
</evidence>
<keyword evidence="4" id="KW-1185">Reference proteome</keyword>
<organism evidence="3 4">
    <name type="scientific">Trypanosoma rangeli SC58</name>
    <dbReference type="NCBI Taxonomy" id="429131"/>
    <lineage>
        <taxon>Eukaryota</taxon>
        <taxon>Discoba</taxon>
        <taxon>Euglenozoa</taxon>
        <taxon>Kinetoplastea</taxon>
        <taxon>Metakinetoplastina</taxon>
        <taxon>Trypanosomatida</taxon>
        <taxon>Trypanosomatidae</taxon>
        <taxon>Trypanosoma</taxon>
        <taxon>Herpetosoma</taxon>
    </lineage>
</organism>
<feature type="signal peptide" evidence="2">
    <location>
        <begin position="1"/>
        <end position="19"/>
    </location>
</feature>